<dbReference type="SMART" id="SM00499">
    <property type="entry name" value="AAI"/>
    <property type="match status" value="1"/>
</dbReference>
<keyword evidence="3" id="KW-1003">Cell membrane</keyword>
<accession>A0AAN7KI59</accession>
<keyword evidence="7" id="KW-0325">Glycoprotein</keyword>
<feature type="compositionally biased region" description="Polar residues" evidence="9">
    <location>
        <begin position="190"/>
        <end position="218"/>
    </location>
</feature>
<evidence type="ECO:0000256" key="3">
    <source>
        <dbReference type="ARBA" id="ARBA00022475"/>
    </source>
</evidence>
<evidence type="ECO:0000256" key="8">
    <source>
        <dbReference type="ARBA" id="ARBA00023288"/>
    </source>
</evidence>
<dbReference type="InterPro" id="IPR000528">
    <property type="entry name" value="Plant_nsLTP"/>
</dbReference>
<dbReference type="GO" id="GO:0098552">
    <property type="term" value="C:side of membrane"/>
    <property type="evidence" value="ECO:0007669"/>
    <property type="project" value="UniProtKB-KW"/>
</dbReference>
<dbReference type="AlphaFoldDB" id="A0AAN7KI59"/>
<evidence type="ECO:0000259" key="10">
    <source>
        <dbReference type="SMART" id="SM00499"/>
    </source>
</evidence>
<reference evidence="11 12" key="1">
    <citation type="journal article" date="2023" name="Hortic Res">
        <title>Pangenome of water caltrop reveals structural variations and asymmetric subgenome divergence after allopolyploidization.</title>
        <authorList>
            <person name="Zhang X."/>
            <person name="Chen Y."/>
            <person name="Wang L."/>
            <person name="Yuan Y."/>
            <person name="Fang M."/>
            <person name="Shi L."/>
            <person name="Lu R."/>
            <person name="Comes H.P."/>
            <person name="Ma Y."/>
            <person name="Chen Y."/>
            <person name="Huang G."/>
            <person name="Zhou Y."/>
            <person name="Zheng Z."/>
            <person name="Qiu Y."/>
        </authorList>
    </citation>
    <scope>NUCLEOTIDE SEQUENCE [LARGE SCALE GENOMIC DNA]</scope>
    <source>
        <strain evidence="11">F231</strain>
    </source>
</reference>
<dbReference type="SUPFAM" id="SSF47699">
    <property type="entry name" value="Bifunctional inhibitor/lipid-transfer protein/seed storage 2S albumin"/>
    <property type="match status" value="1"/>
</dbReference>
<dbReference type="GO" id="GO:0008289">
    <property type="term" value="F:lipid binding"/>
    <property type="evidence" value="ECO:0007669"/>
    <property type="project" value="InterPro"/>
</dbReference>
<feature type="region of interest" description="Disordered" evidence="9">
    <location>
        <begin position="180"/>
        <end position="218"/>
    </location>
</feature>
<dbReference type="PRINTS" id="PR00382">
    <property type="entry name" value="LIPIDTRNSFER"/>
</dbReference>
<evidence type="ECO:0000256" key="7">
    <source>
        <dbReference type="ARBA" id="ARBA00023180"/>
    </source>
</evidence>
<dbReference type="EMBL" id="JAXQNO010000024">
    <property type="protein sequence ID" value="KAK4763240.1"/>
    <property type="molecule type" value="Genomic_DNA"/>
</dbReference>
<protein>
    <recommendedName>
        <fullName evidence="10">Bifunctional inhibitor/plant lipid transfer protein/seed storage helical domain-containing protein</fullName>
    </recommendedName>
</protein>
<dbReference type="InterPro" id="IPR043325">
    <property type="entry name" value="LTSS"/>
</dbReference>
<dbReference type="GO" id="GO:0006869">
    <property type="term" value="P:lipid transport"/>
    <property type="evidence" value="ECO:0007669"/>
    <property type="project" value="InterPro"/>
</dbReference>
<evidence type="ECO:0000256" key="2">
    <source>
        <dbReference type="ARBA" id="ARBA00009748"/>
    </source>
</evidence>
<keyword evidence="4" id="KW-0336">GPI-anchor</keyword>
<comment type="caution">
    <text evidence="11">The sequence shown here is derived from an EMBL/GenBank/DDBJ whole genome shotgun (WGS) entry which is preliminary data.</text>
</comment>
<evidence type="ECO:0000256" key="9">
    <source>
        <dbReference type="SAM" id="MobiDB-lite"/>
    </source>
</evidence>
<keyword evidence="4" id="KW-0472">Membrane</keyword>
<keyword evidence="5" id="KW-0732">Signal</keyword>
<dbReference type="Gene3D" id="1.10.110.10">
    <property type="entry name" value="Plant lipid-transfer and hydrophobic proteins"/>
    <property type="match status" value="1"/>
</dbReference>
<dbReference type="InterPro" id="IPR036312">
    <property type="entry name" value="Bifun_inhib/LTP/seed_sf"/>
</dbReference>
<comment type="subcellular location">
    <subcellularLocation>
        <location evidence="1">Cell membrane</location>
        <topology evidence="1">Lipid-anchor</topology>
        <topology evidence="1">GPI-anchor</topology>
    </subcellularLocation>
</comment>
<evidence type="ECO:0000256" key="4">
    <source>
        <dbReference type="ARBA" id="ARBA00022622"/>
    </source>
</evidence>
<dbReference type="Pfam" id="PF14368">
    <property type="entry name" value="LTP_2"/>
    <property type="match status" value="1"/>
</dbReference>
<keyword evidence="12" id="KW-1185">Reference proteome</keyword>
<dbReference type="Proteomes" id="UP001346149">
    <property type="component" value="Unassembled WGS sequence"/>
</dbReference>
<evidence type="ECO:0000313" key="11">
    <source>
        <dbReference type="EMBL" id="KAK4763240.1"/>
    </source>
</evidence>
<evidence type="ECO:0000256" key="5">
    <source>
        <dbReference type="ARBA" id="ARBA00022729"/>
    </source>
</evidence>
<evidence type="ECO:0000256" key="6">
    <source>
        <dbReference type="ARBA" id="ARBA00023157"/>
    </source>
</evidence>
<proteinExistence type="inferred from homology"/>
<evidence type="ECO:0000256" key="1">
    <source>
        <dbReference type="ARBA" id="ARBA00004609"/>
    </source>
</evidence>
<evidence type="ECO:0000313" key="12">
    <source>
        <dbReference type="Proteomes" id="UP001346149"/>
    </source>
</evidence>
<gene>
    <name evidence="11" type="ORF">SAY86_009008</name>
</gene>
<comment type="similarity">
    <text evidence="2">Belongs to the plant LTP family.</text>
</comment>
<organism evidence="11 12">
    <name type="scientific">Trapa natans</name>
    <name type="common">Water chestnut</name>
    <dbReference type="NCBI Taxonomy" id="22666"/>
    <lineage>
        <taxon>Eukaryota</taxon>
        <taxon>Viridiplantae</taxon>
        <taxon>Streptophyta</taxon>
        <taxon>Embryophyta</taxon>
        <taxon>Tracheophyta</taxon>
        <taxon>Spermatophyta</taxon>
        <taxon>Magnoliopsida</taxon>
        <taxon>eudicotyledons</taxon>
        <taxon>Gunneridae</taxon>
        <taxon>Pentapetalae</taxon>
        <taxon>rosids</taxon>
        <taxon>malvids</taxon>
        <taxon>Myrtales</taxon>
        <taxon>Lythraceae</taxon>
        <taxon>Trapa</taxon>
    </lineage>
</organism>
<dbReference type="PANTHER" id="PTHR33044">
    <property type="entry name" value="BIFUNCTIONAL INHIBITOR/LIPID-TRANSFER PROTEIN/SEED STORAGE 2S ALBUMIN SUPERFAMILY PROTEIN-RELATED"/>
    <property type="match status" value="1"/>
</dbReference>
<feature type="compositionally biased region" description="Basic and acidic residues" evidence="9">
    <location>
        <begin position="14"/>
        <end position="26"/>
    </location>
</feature>
<feature type="domain" description="Bifunctional inhibitor/plant lipid transfer protein/seed storage helical" evidence="10">
    <location>
        <begin position="82"/>
        <end position="160"/>
    </location>
</feature>
<dbReference type="GO" id="GO:0005886">
    <property type="term" value="C:plasma membrane"/>
    <property type="evidence" value="ECO:0007669"/>
    <property type="project" value="UniProtKB-SubCell"/>
</dbReference>
<feature type="region of interest" description="Disordered" evidence="9">
    <location>
        <begin position="1"/>
        <end position="26"/>
    </location>
</feature>
<keyword evidence="8" id="KW-0449">Lipoprotein</keyword>
<dbReference type="CDD" id="cd00010">
    <property type="entry name" value="AAI_LTSS"/>
    <property type="match status" value="1"/>
</dbReference>
<dbReference type="InterPro" id="IPR016140">
    <property type="entry name" value="Bifunc_inhib/LTP/seed_store"/>
</dbReference>
<sequence length="236" mass="23863">MQLGGTKSTYGIKPRKEMGDSNKLEYGRKKGNKAKIMVNALFNSLEIGVIPTTRVSASAPTPVLVPGPESGFSPAPSPGPDCSTILFSLADCLSYVQTGSNQTKPEKPCCPELGNLVTNSPVCLCKLLGDPKSTGFDIDVNRALKLPSACDVSTPPVSLCAVLGVPVFAPISSEGSIAPDTGVPALAPTASESLPATGGNPPSSAGTASSEPGNRASRSVSSVGVLGAVILVSVVL</sequence>
<keyword evidence="6" id="KW-1015">Disulfide bond</keyword>
<dbReference type="FunFam" id="1.10.110.10:FF:000001">
    <property type="entry name" value="Bifunctional inhibitor/lipid-transfer protein/seed storage 2S albumin superfamily protein"/>
    <property type="match status" value="1"/>
</dbReference>
<name>A0AAN7KI59_TRANT</name>